<dbReference type="PROSITE" id="PS50082">
    <property type="entry name" value="WD_REPEATS_2"/>
    <property type="match status" value="1"/>
</dbReference>
<gene>
    <name evidence="6" type="ORF">BDA99DRAFT_533301</name>
</gene>
<comment type="caution">
    <text evidence="6">The sequence shown here is derived from an EMBL/GenBank/DDBJ whole genome shotgun (WGS) entry which is preliminary data.</text>
</comment>
<organism evidence="6 7">
    <name type="scientific">Phascolomyces articulosus</name>
    <dbReference type="NCBI Taxonomy" id="60185"/>
    <lineage>
        <taxon>Eukaryota</taxon>
        <taxon>Fungi</taxon>
        <taxon>Fungi incertae sedis</taxon>
        <taxon>Mucoromycota</taxon>
        <taxon>Mucoromycotina</taxon>
        <taxon>Mucoromycetes</taxon>
        <taxon>Mucorales</taxon>
        <taxon>Lichtheimiaceae</taxon>
        <taxon>Phascolomyces</taxon>
    </lineage>
</organism>
<name>A0AAD5K8R3_9FUNG</name>
<dbReference type="Gene3D" id="2.130.10.10">
    <property type="entry name" value="YVTN repeat-like/Quinoprotein amine dehydrogenase"/>
    <property type="match status" value="2"/>
</dbReference>
<dbReference type="InterPro" id="IPR015943">
    <property type="entry name" value="WD40/YVTN_repeat-like_dom_sf"/>
</dbReference>
<reference evidence="6" key="1">
    <citation type="journal article" date="2022" name="IScience">
        <title>Evolution of zygomycete secretomes and the origins of terrestrial fungal ecologies.</title>
        <authorList>
            <person name="Chang Y."/>
            <person name="Wang Y."/>
            <person name="Mondo S."/>
            <person name="Ahrendt S."/>
            <person name="Andreopoulos W."/>
            <person name="Barry K."/>
            <person name="Beard J."/>
            <person name="Benny G.L."/>
            <person name="Blankenship S."/>
            <person name="Bonito G."/>
            <person name="Cuomo C."/>
            <person name="Desiro A."/>
            <person name="Gervers K.A."/>
            <person name="Hundley H."/>
            <person name="Kuo A."/>
            <person name="LaButti K."/>
            <person name="Lang B.F."/>
            <person name="Lipzen A."/>
            <person name="O'Donnell K."/>
            <person name="Pangilinan J."/>
            <person name="Reynolds N."/>
            <person name="Sandor L."/>
            <person name="Smith M.E."/>
            <person name="Tsang A."/>
            <person name="Grigoriev I.V."/>
            <person name="Stajich J.E."/>
            <person name="Spatafora J.W."/>
        </authorList>
    </citation>
    <scope>NUCLEOTIDE SEQUENCE</scope>
    <source>
        <strain evidence="6">RSA 2281</strain>
    </source>
</reference>
<dbReference type="EMBL" id="JAIXMP010000004">
    <property type="protein sequence ID" value="KAI9274682.1"/>
    <property type="molecule type" value="Genomic_DNA"/>
</dbReference>
<keyword evidence="7" id="KW-1185">Reference proteome</keyword>
<proteinExistence type="inferred from homology"/>
<dbReference type="Proteomes" id="UP001209540">
    <property type="component" value="Unassembled WGS sequence"/>
</dbReference>
<dbReference type="Pfam" id="PF00400">
    <property type="entry name" value="WD40"/>
    <property type="match status" value="1"/>
</dbReference>
<dbReference type="InterPro" id="IPR001680">
    <property type="entry name" value="WD40_rpt"/>
</dbReference>
<keyword evidence="3" id="KW-0647">Proteasome</keyword>
<dbReference type="GO" id="GO:0000502">
    <property type="term" value="C:proteasome complex"/>
    <property type="evidence" value="ECO:0007669"/>
    <property type="project" value="UniProtKB-KW"/>
</dbReference>
<feature type="repeat" description="WD" evidence="5">
    <location>
        <begin position="138"/>
        <end position="186"/>
    </location>
</feature>
<comment type="similarity">
    <text evidence="4">Belongs to the WD repeat PAAF1/RPN14 family.</text>
</comment>
<evidence type="ECO:0000256" key="5">
    <source>
        <dbReference type="PROSITE-ProRule" id="PRU00221"/>
    </source>
</evidence>
<sequence length="454" mass="50401">MIYLPQICPQPDWHDLIPEISDHSTTDTSFWISGYRKDDTSIHGTVKVDRVQGEQKVAIHGENGVDVEYINSRTLITSCSQVGAKDITIYAPWKEWKSALSKPVLAIDASHEGRLCAYTQEQHIIVASIQDGETQTIMKGHVADVTTVRFFPSNQEEVGRRTMLLSGGSDFQAKIWSVDDGSNPVTLTGHTAGITDLAIVSVGRNVLSMWQNLEIERKNLTYPYLYTKAFFCRWYIKLASSKDGTIRLWHCGSGASIAVLGNYQVPVTTMILTSLPDNYEPVDLSTLDEREVDTGDKLVLVGLNDGSVRGIHLGTKEEIFSIETDATKVSALQYDPITKIVLVGGENGIVEVFELSNLDRPKLEWQRSDHAVTGLGIRRSNDGEVFVFVSNADGSIYSTNNLLNAVQNNSNLQVSTEYSGNELESINDISLITENFANKHQLLCCNREGYIKIY</sequence>
<keyword evidence="2" id="KW-0677">Repeat</keyword>
<dbReference type="PANTHER" id="PTHR19857:SF19">
    <property type="entry name" value="26S PROTEASOME REGULATORY SUBUNIT RPN14"/>
    <property type="match status" value="1"/>
</dbReference>
<dbReference type="InterPro" id="IPR051179">
    <property type="entry name" value="WD_repeat_multifunction"/>
</dbReference>
<evidence type="ECO:0000256" key="4">
    <source>
        <dbReference type="ARBA" id="ARBA00038321"/>
    </source>
</evidence>
<accession>A0AAD5K8R3</accession>
<evidence type="ECO:0000256" key="2">
    <source>
        <dbReference type="ARBA" id="ARBA00022737"/>
    </source>
</evidence>
<dbReference type="PANTHER" id="PTHR19857">
    <property type="entry name" value="MITOCHONDRIAL DIVISION PROTEIN 1-RELATED"/>
    <property type="match status" value="1"/>
</dbReference>
<protein>
    <submittedName>
        <fullName evidence="6">WD40-repeat-containing domain protein</fullName>
    </submittedName>
</protein>
<evidence type="ECO:0000256" key="3">
    <source>
        <dbReference type="ARBA" id="ARBA00022942"/>
    </source>
</evidence>
<dbReference type="InterPro" id="IPR036322">
    <property type="entry name" value="WD40_repeat_dom_sf"/>
</dbReference>
<dbReference type="SUPFAM" id="SSF50978">
    <property type="entry name" value="WD40 repeat-like"/>
    <property type="match status" value="1"/>
</dbReference>
<reference evidence="6" key="2">
    <citation type="submission" date="2023-02" db="EMBL/GenBank/DDBJ databases">
        <authorList>
            <consortium name="DOE Joint Genome Institute"/>
            <person name="Mondo S.J."/>
            <person name="Chang Y."/>
            <person name="Wang Y."/>
            <person name="Ahrendt S."/>
            <person name="Andreopoulos W."/>
            <person name="Barry K."/>
            <person name="Beard J."/>
            <person name="Benny G.L."/>
            <person name="Blankenship S."/>
            <person name="Bonito G."/>
            <person name="Cuomo C."/>
            <person name="Desiro A."/>
            <person name="Gervers K.A."/>
            <person name="Hundley H."/>
            <person name="Kuo A."/>
            <person name="LaButti K."/>
            <person name="Lang B.F."/>
            <person name="Lipzen A."/>
            <person name="O'Donnell K."/>
            <person name="Pangilinan J."/>
            <person name="Reynolds N."/>
            <person name="Sandor L."/>
            <person name="Smith M.W."/>
            <person name="Tsang A."/>
            <person name="Grigoriev I.V."/>
            <person name="Stajich J.E."/>
            <person name="Spatafora J.W."/>
        </authorList>
    </citation>
    <scope>NUCLEOTIDE SEQUENCE</scope>
    <source>
        <strain evidence="6">RSA 2281</strain>
    </source>
</reference>
<evidence type="ECO:0000256" key="1">
    <source>
        <dbReference type="ARBA" id="ARBA00022574"/>
    </source>
</evidence>
<dbReference type="SMART" id="SM00320">
    <property type="entry name" value="WD40"/>
    <property type="match status" value="3"/>
</dbReference>
<evidence type="ECO:0000313" key="6">
    <source>
        <dbReference type="EMBL" id="KAI9274682.1"/>
    </source>
</evidence>
<evidence type="ECO:0000313" key="7">
    <source>
        <dbReference type="Proteomes" id="UP001209540"/>
    </source>
</evidence>
<keyword evidence="1 5" id="KW-0853">WD repeat</keyword>
<dbReference type="AlphaFoldDB" id="A0AAD5K8R3"/>